<dbReference type="CDD" id="cd06261">
    <property type="entry name" value="TM_PBP2"/>
    <property type="match status" value="1"/>
</dbReference>
<dbReference type="SUPFAM" id="SSF161098">
    <property type="entry name" value="MetI-like"/>
    <property type="match status" value="1"/>
</dbReference>
<feature type="transmembrane region" description="Helical" evidence="7">
    <location>
        <begin position="72"/>
        <end position="92"/>
    </location>
</feature>
<dbReference type="Pfam" id="PF00528">
    <property type="entry name" value="BPD_transp_1"/>
    <property type="match status" value="1"/>
</dbReference>
<organism evidence="9 10">
    <name type="scientific">Enterococcus canis</name>
    <dbReference type="NCBI Taxonomy" id="214095"/>
    <lineage>
        <taxon>Bacteria</taxon>
        <taxon>Bacillati</taxon>
        <taxon>Bacillota</taxon>
        <taxon>Bacilli</taxon>
        <taxon>Lactobacillales</taxon>
        <taxon>Enterococcaceae</taxon>
        <taxon>Enterococcus</taxon>
    </lineage>
</organism>
<keyword evidence="3" id="KW-1003">Cell membrane</keyword>
<dbReference type="InterPro" id="IPR051393">
    <property type="entry name" value="ABC_transporter_permease"/>
</dbReference>
<feature type="transmembrane region" description="Helical" evidence="7">
    <location>
        <begin position="104"/>
        <end position="124"/>
    </location>
</feature>
<gene>
    <name evidence="9" type="ORF">RU97_GL000554</name>
</gene>
<dbReference type="PANTHER" id="PTHR30193:SF37">
    <property type="entry name" value="INNER MEMBRANE ABC TRANSPORTER PERMEASE PROTEIN YCJO"/>
    <property type="match status" value="1"/>
</dbReference>
<evidence type="ECO:0000256" key="7">
    <source>
        <dbReference type="RuleBase" id="RU363032"/>
    </source>
</evidence>
<evidence type="ECO:0000256" key="4">
    <source>
        <dbReference type="ARBA" id="ARBA00022692"/>
    </source>
</evidence>
<keyword evidence="6 7" id="KW-0472">Membrane</keyword>
<comment type="caution">
    <text evidence="9">The sequence shown here is derived from an EMBL/GenBank/DDBJ whole genome shotgun (WGS) entry which is preliminary data.</text>
</comment>
<dbReference type="PANTHER" id="PTHR30193">
    <property type="entry name" value="ABC TRANSPORTER PERMEASE PROTEIN"/>
    <property type="match status" value="1"/>
</dbReference>
<keyword evidence="10" id="KW-1185">Reference proteome</keyword>
<evidence type="ECO:0000256" key="1">
    <source>
        <dbReference type="ARBA" id="ARBA00004651"/>
    </source>
</evidence>
<keyword evidence="5 7" id="KW-1133">Transmembrane helix</keyword>
<name>A0A1L8RKL9_9ENTE</name>
<evidence type="ECO:0000256" key="5">
    <source>
        <dbReference type="ARBA" id="ARBA00022989"/>
    </source>
</evidence>
<dbReference type="Gene3D" id="1.10.3720.10">
    <property type="entry name" value="MetI-like"/>
    <property type="match status" value="1"/>
</dbReference>
<dbReference type="RefSeq" id="WP_067392710.1">
    <property type="nucleotide sequence ID" value="NZ_JXKH01000001.1"/>
</dbReference>
<dbReference type="InterPro" id="IPR035906">
    <property type="entry name" value="MetI-like_sf"/>
</dbReference>
<accession>A0A1L8RKL9</accession>
<evidence type="ECO:0000313" key="9">
    <source>
        <dbReference type="EMBL" id="OJG20321.1"/>
    </source>
</evidence>
<evidence type="ECO:0000259" key="8">
    <source>
        <dbReference type="PROSITE" id="PS50928"/>
    </source>
</evidence>
<proteinExistence type="inferred from homology"/>
<evidence type="ECO:0000313" key="10">
    <source>
        <dbReference type="Proteomes" id="UP000181884"/>
    </source>
</evidence>
<protein>
    <submittedName>
        <fullName evidence="9">ABC transporter permease</fullName>
    </submittedName>
</protein>
<dbReference type="InterPro" id="IPR000515">
    <property type="entry name" value="MetI-like"/>
</dbReference>
<dbReference type="GO" id="GO:0055085">
    <property type="term" value="P:transmembrane transport"/>
    <property type="evidence" value="ECO:0007669"/>
    <property type="project" value="InterPro"/>
</dbReference>
<dbReference type="Proteomes" id="UP000181884">
    <property type="component" value="Unassembled WGS sequence"/>
</dbReference>
<feature type="domain" description="ABC transmembrane type-1" evidence="8">
    <location>
        <begin position="66"/>
        <end position="277"/>
    </location>
</feature>
<dbReference type="STRING" id="214095.RU97_GL000554"/>
<reference evidence="9 10" key="1">
    <citation type="submission" date="2014-12" db="EMBL/GenBank/DDBJ databases">
        <title>Draft genome sequences of 29 type strains of Enterococci.</title>
        <authorList>
            <person name="Zhong Z."/>
            <person name="Sun Z."/>
            <person name="Liu W."/>
            <person name="Zhang W."/>
            <person name="Zhang H."/>
        </authorList>
    </citation>
    <scope>NUCLEOTIDE SEQUENCE [LARGE SCALE GENOMIC DNA]</scope>
    <source>
        <strain evidence="9 10">DSM 17029</strain>
    </source>
</reference>
<sequence>MLTNKSKSFWLLLLPALIGLGIVLFIPLVVGSYYSLTDWNGNTVGNFIGIDNYIKAFKDQGFIDSLLFTAKFSVVSVILINVIALGLATLVTQKLGRWTTVFRTVFFMPNLIGGIILGFIWQFIFNKAFTSIADLTGIDFFKGWLSTPETGFWGLVILFVWQMSGYMMLIYVSFINNISEEILEAADMDGASPLQTFFKIKLPMLMPAFTVTLFLTLSNAFKIYDQNLALTQGGPYNSTQMAAMNIYNEAFTMRKMGFAQSKAIIFLVIIVIISVIQISITRKKEISA</sequence>
<feature type="transmembrane region" description="Helical" evidence="7">
    <location>
        <begin position="12"/>
        <end position="34"/>
    </location>
</feature>
<dbReference type="EMBL" id="JXKH01000001">
    <property type="protein sequence ID" value="OJG20321.1"/>
    <property type="molecule type" value="Genomic_DNA"/>
</dbReference>
<feature type="transmembrane region" description="Helical" evidence="7">
    <location>
        <begin position="263"/>
        <end position="280"/>
    </location>
</feature>
<comment type="subcellular location">
    <subcellularLocation>
        <location evidence="1 7">Cell membrane</location>
        <topology evidence="1 7">Multi-pass membrane protein</topology>
    </subcellularLocation>
</comment>
<evidence type="ECO:0000256" key="3">
    <source>
        <dbReference type="ARBA" id="ARBA00022475"/>
    </source>
</evidence>
<dbReference type="AlphaFoldDB" id="A0A1L8RKL9"/>
<dbReference type="PROSITE" id="PS50928">
    <property type="entry name" value="ABC_TM1"/>
    <property type="match status" value="1"/>
</dbReference>
<evidence type="ECO:0000256" key="2">
    <source>
        <dbReference type="ARBA" id="ARBA00022448"/>
    </source>
</evidence>
<comment type="similarity">
    <text evidence="7">Belongs to the binding-protein-dependent transport system permease family.</text>
</comment>
<dbReference type="GO" id="GO:0005886">
    <property type="term" value="C:plasma membrane"/>
    <property type="evidence" value="ECO:0007669"/>
    <property type="project" value="UniProtKB-SubCell"/>
</dbReference>
<evidence type="ECO:0000256" key="6">
    <source>
        <dbReference type="ARBA" id="ARBA00023136"/>
    </source>
</evidence>
<feature type="transmembrane region" description="Helical" evidence="7">
    <location>
        <begin position="152"/>
        <end position="174"/>
    </location>
</feature>
<keyword evidence="2 7" id="KW-0813">Transport</keyword>
<keyword evidence="4 7" id="KW-0812">Transmembrane</keyword>